<dbReference type="GO" id="GO:0020037">
    <property type="term" value="F:heme binding"/>
    <property type="evidence" value="ECO:0007669"/>
    <property type="project" value="InterPro"/>
</dbReference>
<dbReference type="GO" id="GO:0009055">
    <property type="term" value="F:electron transfer activity"/>
    <property type="evidence" value="ECO:0007669"/>
    <property type="project" value="InterPro"/>
</dbReference>
<evidence type="ECO:0000256" key="6">
    <source>
        <dbReference type="SAM" id="MobiDB-lite"/>
    </source>
</evidence>
<dbReference type="GO" id="GO:0046872">
    <property type="term" value="F:metal ion binding"/>
    <property type="evidence" value="ECO:0007669"/>
    <property type="project" value="UniProtKB-KW"/>
</dbReference>
<evidence type="ECO:0000256" key="3">
    <source>
        <dbReference type="ARBA" id="ARBA00022723"/>
    </source>
</evidence>
<dbReference type="SUPFAM" id="SSF46626">
    <property type="entry name" value="Cytochrome c"/>
    <property type="match status" value="1"/>
</dbReference>
<dbReference type="EMBL" id="LAZR01028976">
    <property type="protein sequence ID" value="KKL60946.1"/>
    <property type="molecule type" value="Genomic_DNA"/>
</dbReference>
<dbReference type="Pfam" id="PF13442">
    <property type="entry name" value="Cytochrome_CBB3"/>
    <property type="match status" value="1"/>
</dbReference>
<dbReference type="InterPro" id="IPR009056">
    <property type="entry name" value="Cyt_c-like_dom"/>
</dbReference>
<dbReference type="InterPro" id="IPR036909">
    <property type="entry name" value="Cyt_c-like_dom_sf"/>
</dbReference>
<dbReference type="PANTHER" id="PTHR37823">
    <property type="entry name" value="CYTOCHROME C-553-LIKE"/>
    <property type="match status" value="1"/>
</dbReference>
<dbReference type="PROSITE" id="PS51007">
    <property type="entry name" value="CYTC"/>
    <property type="match status" value="1"/>
</dbReference>
<keyword evidence="2" id="KW-0349">Heme</keyword>
<evidence type="ECO:0000259" key="8">
    <source>
        <dbReference type="PROSITE" id="PS51007"/>
    </source>
</evidence>
<dbReference type="Gene3D" id="1.10.760.10">
    <property type="entry name" value="Cytochrome c-like domain"/>
    <property type="match status" value="1"/>
</dbReference>
<feature type="domain" description="Cytochrome c" evidence="8">
    <location>
        <begin position="70"/>
        <end position="146"/>
    </location>
</feature>
<gene>
    <name evidence="9" type="ORF">LCGC14_2200250</name>
</gene>
<evidence type="ECO:0000256" key="4">
    <source>
        <dbReference type="ARBA" id="ARBA00022982"/>
    </source>
</evidence>
<evidence type="ECO:0000256" key="7">
    <source>
        <dbReference type="SAM" id="Phobius"/>
    </source>
</evidence>
<feature type="region of interest" description="Disordered" evidence="6">
    <location>
        <begin position="151"/>
        <end position="174"/>
    </location>
</feature>
<evidence type="ECO:0000256" key="5">
    <source>
        <dbReference type="ARBA" id="ARBA00023004"/>
    </source>
</evidence>
<keyword evidence="7" id="KW-0812">Transmembrane</keyword>
<protein>
    <recommendedName>
        <fullName evidence="8">Cytochrome c domain-containing protein</fullName>
    </recommendedName>
</protein>
<evidence type="ECO:0000256" key="1">
    <source>
        <dbReference type="ARBA" id="ARBA00022448"/>
    </source>
</evidence>
<evidence type="ECO:0000313" key="9">
    <source>
        <dbReference type="EMBL" id="KKL60946.1"/>
    </source>
</evidence>
<feature type="compositionally biased region" description="Basic and acidic residues" evidence="6">
    <location>
        <begin position="159"/>
        <end position="174"/>
    </location>
</feature>
<comment type="caution">
    <text evidence="9">The sequence shown here is derived from an EMBL/GenBank/DDBJ whole genome shotgun (WGS) entry which is preliminary data.</text>
</comment>
<accession>A0A0F9E441</accession>
<reference evidence="9" key="1">
    <citation type="journal article" date="2015" name="Nature">
        <title>Complex archaea that bridge the gap between prokaryotes and eukaryotes.</title>
        <authorList>
            <person name="Spang A."/>
            <person name="Saw J.H."/>
            <person name="Jorgensen S.L."/>
            <person name="Zaremba-Niedzwiedzka K."/>
            <person name="Martijn J."/>
            <person name="Lind A.E."/>
            <person name="van Eijk R."/>
            <person name="Schleper C."/>
            <person name="Guy L."/>
            <person name="Ettema T.J."/>
        </authorList>
    </citation>
    <scope>NUCLEOTIDE SEQUENCE</scope>
</reference>
<keyword evidence="7" id="KW-0472">Membrane</keyword>
<dbReference type="PANTHER" id="PTHR37823:SF1">
    <property type="entry name" value="CYTOCHROME C-553-LIKE"/>
    <property type="match status" value="1"/>
</dbReference>
<sequence>MTRFFVPGILTVTISGLAFTLIAIVIARSPYTHGNLRPEGYDRTEIAYVGEEQPFEGPGLADPQLATTGDSAQDGKALFFRYGCAACHGLKGQGGAVGTALDIDDISRSEFGRDVRKGPKGMPSFMEETLSDEDLEKLYAFLESAAQEASEEAAAEITESERILRNGKDGVQRR</sequence>
<organism evidence="9">
    <name type="scientific">marine sediment metagenome</name>
    <dbReference type="NCBI Taxonomy" id="412755"/>
    <lineage>
        <taxon>unclassified sequences</taxon>
        <taxon>metagenomes</taxon>
        <taxon>ecological metagenomes</taxon>
    </lineage>
</organism>
<keyword evidence="3" id="KW-0479">Metal-binding</keyword>
<feature type="transmembrane region" description="Helical" evidence="7">
    <location>
        <begin position="6"/>
        <end position="27"/>
    </location>
</feature>
<evidence type="ECO:0000256" key="2">
    <source>
        <dbReference type="ARBA" id="ARBA00022617"/>
    </source>
</evidence>
<keyword evidence="4" id="KW-0249">Electron transport</keyword>
<dbReference type="AlphaFoldDB" id="A0A0F9E441"/>
<proteinExistence type="predicted"/>
<keyword evidence="5" id="KW-0408">Iron</keyword>
<name>A0A0F9E441_9ZZZZ</name>
<keyword evidence="7" id="KW-1133">Transmembrane helix</keyword>
<keyword evidence="1" id="KW-0813">Transport</keyword>
<dbReference type="InterPro" id="IPR051811">
    <property type="entry name" value="Cytochrome_c550/c551-like"/>
</dbReference>